<accession>A0ABV4Q512</accession>
<evidence type="ECO:0000313" key="3">
    <source>
        <dbReference type="Proteomes" id="UP001569963"/>
    </source>
</evidence>
<dbReference type="RefSeq" id="WP_371947154.1">
    <property type="nucleotide sequence ID" value="NZ_JAXCEI010000001.1"/>
</dbReference>
<name>A0ABV4Q512_9ACTN</name>
<dbReference type="Proteomes" id="UP001569963">
    <property type="component" value="Unassembled WGS sequence"/>
</dbReference>
<evidence type="ECO:0000256" key="1">
    <source>
        <dbReference type="SAM" id="Phobius"/>
    </source>
</evidence>
<gene>
    <name evidence="2" type="ORF">SM611_02695</name>
</gene>
<keyword evidence="1" id="KW-0812">Transmembrane</keyword>
<keyword evidence="1" id="KW-0472">Membrane</keyword>
<keyword evidence="1" id="KW-1133">Transmembrane helix</keyword>
<feature type="transmembrane region" description="Helical" evidence="1">
    <location>
        <begin position="106"/>
        <end position="125"/>
    </location>
</feature>
<dbReference type="EMBL" id="JAXCEI010000001">
    <property type="protein sequence ID" value="MFA1537825.1"/>
    <property type="molecule type" value="Genomic_DNA"/>
</dbReference>
<comment type="caution">
    <text evidence="2">The sequence shown here is derived from an EMBL/GenBank/DDBJ whole genome shotgun (WGS) entry which is preliminary data.</text>
</comment>
<organism evidence="2 3">
    <name type="scientific">Actinomadura monticuli</name>
    <dbReference type="NCBI Taxonomy" id="3097367"/>
    <lineage>
        <taxon>Bacteria</taxon>
        <taxon>Bacillati</taxon>
        <taxon>Actinomycetota</taxon>
        <taxon>Actinomycetes</taxon>
        <taxon>Streptosporangiales</taxon>
        <taxon>Thermomonosporaceae</taxon>
        <taxon>Actinomadura</taxon>
    </lineage>
</organism>
<keyword evidence="3" id="KW-1185">Reference proteome</keyword>
<protein>
    <submittedName>
        <fullName evidence="2">Uncharacterized protein</fullName>
    </submittedName>
</protein>
<reference evidence="2 3" key="1">
    <citation type="submission" date="2023-11" db="EMBL/GenBank/DDBJ databases">
        <title>Actinomadura monticuli sp. nov., isolated from volcanic ash.</title>
        <authorList>
            <person name="Lee S.D."/>
            <person name="Yang H."/>
            <person name="Kim I.S."/>
        </authorList>
    </citation>
    <scope>NUCLEOTIDE SEQUENCE [LARGE SCALE GENOMIC DNA]</scope>
    <source>
        <strain evidence="2 3">DLS-62</strain>
    </source>
</reference>
<feature type="transmembrane region" description="Helical" evidence="1">
    <location>
        <begin position="80"/>
        <end position="100"/>
    </location>
</feature>
<proteinExistence type="predicted"/>
<feature type="transmembrane region" description="Helical" evidence="1">
    <location>
        <begin position="48"/>
        <end position="68"/>
    </location>
</feature>
<sequence>MEPDSHNSLFGIWLRRPVQSSAFAFLLLLLIVAPSAHLLGAGVSDHGWATALVFVTILTSPALTFFIYRKKVHRIPPAQMMALLWSYGNLPWLVAFFLLLLGAATWSFWVAVIGVGVHLGWMAWVSPVIGAARTESDPTT</sequence>
<evidence type="ECO:0000313" key="2">
    <source>
        <dbReference type="EMBL" id="MFA1537825.1"/>
    </source>
</evidence>